<proteinExistence type="predicted"/>
<comment type="caution">
    <text evidence="1">The sequence shown here is derived from an EMBL/GenBank/DDBJ whole genome shotgun (WGS) entry which is preliminary data.</text>
</comment>
<accession>A0ABD5T9E1</accession>
<dbReference type="GeneID" id="81209081"/>
<keyword evidence="2" id="KW-1185">Reference proteome</keyword>
<reference evidence="1 2" key="1">
    <citation type="journal article" date="2019" name="Int. J. Syst. Evol. Microbiol.">
        <title>The Global Catalogue of Microorganisms (GCM) 10K type strain sequencing project: providing services to taxonomists for standard genome sequencing and annotation.</title>
        <authorList>
            <consortium name="The Broad Institute Genomics Platform"/>
            <consortium name="The Broad Institute Genome Sequencing Center for Infectious Disease"/>
            <person name="Wu L."/>
            <person name="Ma J."/>
        </authorList>
    </citation>
    <scope>NUCLEOTIDE SEQUENCE [LARGE SCALE GENOMIC DNA]</scope>
    <source>
        <strain evidence="1 2">SYNS20</strain>
    </source>
</reference>
<name>A0ABD5T9E1_9EURY</name>
<organism evidence="1 2">
    <name type="scientific">Halobaculum halobium</name>
    <dbReference type="NCBI Taxonomy" id="3032281"/>
    <lineage>
        <taxon>Archaea</taxon>
        <taxon>Methanobacteriati</taxon>
        <taxon>Methanobacteriota</taxon>
        <taxon>Stenosarchaea group</taxon>
        <taxon>Halobacteria</taxon>
        <taxon>Halobacteriales</taxon>
        <taxon>Haloferacaceae</taxon>
        <taxon>Halobaculum</taxon>
    </lineage>
</organism>
<dbReference type="AlphaFoldDB" id="A0ABD5T9E1"/>
<evidence type="ECO:0000313" key="2">
    <source>
        <dbReference type="Proteomes" id="UP001596443"/>
    </source>
</evidence>
<protein>
    <submittedName>
        <fullName evidence="1">Uncharacterized protein</fullName>
    </submittedName>
</protein>
<gene>
    <name evidence="1" type="ORF">ACFQFD_08500</name>
</gene>
<dbReference type="Proteomes" id="UP001596443">
    <property type="component" value="Unassembled WGS sequence"/>
</dbReference>
<sequence>MARGVSEQPVRPALDADEQVHPVGHDRAGVQRSCAGVQFETDGLRHVRKLTVVAEFVEAGRNPVAGDEHAVAPGAVAIDRGDRASGSEVPAVGVDPEAEQVTPADRVVVGQDVHGIEQQVGVSGLPLVRLGVVDVDLLGAVGVEVGGDDADRVSSLVGDGGRRHVAEGALAPHE</sequence>
<evidence type="ECO:0000313" key="1">
    <source>
        <dbReference type="EMBL" id="MFC6786015.1"/>
    </source>
</evidence>
<dbReference type="RefSeq" id="WP_284062832.1">
    <property type="nucleotide sequence ID" value="NZ_CP126158.1"/>
</dbReference>
<dbReference type="EMBL" id="JBHSWX010000012">
    <property type="protein sequence ID" value="MFC6786015.1"/>
    <property type="molecule type" value="Genomic_DNA"/>
</dbReference>